<proteinExistence type="predicted"/>
<dbReference type="EMBL" id="CM018225">
    <property type="protein sequence ID" value="KAB2003594.1"/>
    <property type="molecule type" value="Genomic_DNA"/>
</dbReference>
<keyword evidence="2" id="KW-1185">Reference proteome</keyword>
<gene>
    <name evidence="1" type="ORF">ES319_D11G142900v1</name>
</gene>
<name>A0A5J5PB01_GOSBA</name>
<sequence>MFSYRLMNLSTVTLKISLKDPFQVPQIKSTHKERRSRSW</sequence>
<organism evidence="1 2">
    <name type="scientific">Gossypium barbadense</name>
    <name type="common">Sea Island cotton</name>
    <name type="synonym">Hibiscus barbadensis</name>
    <dbReference type="NCBI Taxonomy" id="3634"/>
    <lineage>
        <taxon>Eukaryota</taxon>
        <taxon>Viridiplantae</taxon>
        <taxon>Streptophyta</taxon>
        <taxon>Embryophyta</taxon>
        <taxon>Tracheophyta</taxon>
        <taxon>Spermatophyta</taxon>
        <taxon>Magnoliopsida</taxon>
        <taxon>eudicotyledons</taxon>
        <taxon>Gunneridae</taxon>
        <taxon>Pentapetalae</taxon>
        <taxon>rosids</taxon>
        <taxon>malvids</taxon>
        <taxon>Malvales</taxon>
        <taxon>Malvaceae</taxon>
        <taxon>Malvoideae</taxon>
        <taxon>Gossypium</taxon>
    </lineage>
</organism>
<dbReference type="Proteomes" id="UP000327439">
    <property type="component" value="Chromosome D11"/>
</dbReference>
<reference evidence="2" key="1">
    <citation type="journal article" date="2020" name="Nat. Genet.">
        <title>Genomic diversifications of five Gossypium allopolyploid species and their impact on cotton improvement.</title>
        <authorList>
            <person name="Chen Z.J."/>
            <person name="Sreedasyam A."/>
            <person name="Ando A."/>
            <person name="Song Q."/>
            <person name="De Santiago L.M."/>
            <person name="Hulse-Kemp A.M."/>
            <person name="Ding M."/>
            <person name="Ye W."/>
            <person name="Kirkbride R.C."/>
            <person name="Jenkins J."/>
            <person name="Plott C."/>
            <person name="Lovell J."/>
            <person name="Lin Y.M."/>
            <person name="Vaughn R."/>
            <person name="Liu B."/>
            <person name="Simpson S."/>
            <person name="Scheffler B.E."/>
            <person name="Wen L."/>
            <person name="Saski C.A."/>
            <person name="Grover C.E."/>
            <person name="Hu G."/>
            <person name="Conover J.L."/>
            <person name="Carlson J.W."/>
            <person name="Shu S."/>
            <person name="Boston L.B."/>
            <person name="Williams M."/>
            <person name="Peterson D.G."/>
            <person name="McGee K."/>
            <person name="Jones D.C."/>
            <person name="Wendel J.F."/>
            <person name="Stelly D.M."/>
            <person name="Grimwood J."/>
            <person name="Schmutz J."/>
        </authorList>
    </citation>
    <scope>NUCLEOTIDE SEQUENCE [LARGE SCALE GENOMIC DNA]</scope>
    <source>
        <strain evidence="2">cv. 3-79</strain>
    </source>
</reference>
<dbReference type="AlphaFoldDB" id="A0A5J5PB01"/>
<protein>
    <submittedName>
        <fullName evidence="1">Uncharacterized protein</fullName>
    </submittedName>
</protein>
<accession>A0A5J5PB01</accession>
<evidence type="ECO:0000313" key="2">
    <source>
        <dbReference type="Proteomes" id="UP000327439"/>
    </source>
</evidence>
<evidence type="ECO:0000313" key="1">
    <source>
        <dbReference type="EMBL" id="KAB2003594.1"/>
    </source>
</evidence>